<dbReference type="RefSeq" id="WP_066783102.1">
    <property type="nucleotide sequence ID" value="NZ_LWQS01000032.1"/>
</dbReference>
<comment type="caution">
    <text evidence="9">The sequence shown here is derived from an EMBL/GenBank/DDBJ whole genome shotgun (WGS) entry which is preliminary data.</text>
</comment>
<dbReference type="AlphaFoldDB" id="A0A178MIB8"/>
<evidence type="ECO:0000313" key="9">
    <source>
        <dbReference type="EMBL" id="OAN48380.1"/>
    </source>
</evidence>
<dbReference type="Pfam" id="PF25120">
    <property type="entry name" value="DUF7814"/>
    <property type="match status" value="1"/>
</dbReference>
<dbReference type="GO" id="GO:0003676">
    <property type="term" value="F:nucleic acid binding"/>
    <property type="evidence" value="ECO:0007669"/>
    <property type="project" value="InterPro"/>
</dbReference>
<comment type="catalytic activity">
    <reaction evidence="5">
        <text>a 2'-deoxyadenosine in DNA + S-adenosyl-L-methionine = an N(6)-methyl-2'-deoxyadenosine in DNA + S-adenosyl-L-homocysteine + H(+)</text>
        <dbReference type="Rhea" id="RHEA:15197"/>
        <dbReference type="Rhea" id="RHEA-COMP:12418"/>
        <dbReference type="Rhea" id="RHEA-COMP:12419"/>
        <dbReference type="ChEBI" id="CHEBI:15378"/>
        <dbReference type="ChEBI" id="CHEBI:57856"/>
        <dbReference type="ChEBI" id="CHEBI:59789"/>
        <dbReference type="ChEBI" id="CHEBI:90615"/>
        <dbReference type="ChEBI" id="CHEBI:90616"/>
        <dbReference type="EC" id="2.1.1.72"/>
    </reaction>
</comment>
<feature type="domain" description="Type II methyltransferase M.TaqI-like" evidence="7">
    <location>
        <begin position="393"/>
        <end position="611"/>
    </location>
</feature>
<proteinExistence type="predicted"/>
<dbReference type="SUPFAM" id="SSF53335">
    <property type="entry name" value="S-adenosyl-L-methionine-dependent methyltransferases"/>
    <property type="match status" value="1"/>
</dbReference>
<dbReference type="OrthoDB" id="9815272at2"/>
<dbReference type="EMBL" id="LWQS01000032">
    <property type="protein sequence ID" value="OAN48380.1"/>
    <property type="molecule type" value="Genomic_DNA"/>
</dbReference>
<gene>
    <name evidence="9" type="ORF">A6A03_08345</name>
</gene>
<dbReference type="PANTHER" id="PTHR33841:SF1">
    <property type="entry name" value="DNA METHYLTRANSFERASE A"/>
    <property type="match status" value="1"/>
</dbReference>
<dbReference type="InterPro" id="IPR002052">
    <property type="entry name" value="DNA_methylase_N6_adenine_CS"/>
</dbReference>
<evidence type="ECO:0000256" key="5">
    <source>
        <dbReference type="ARBA" id="ARBA00047942"/>
    </source>
</evidence>
<dbReference type="REBASE" id="159297">
    <property type="entry name" value="Cspisl2ORF8345P"/>
</dbReference>
<dbReference type="PRINTS" id="PR00507">
    <property type="entry name" value="N12N6MTFRASE"/>
</dbReference>
<evidence type="ECO:0000259" key="8">
    <source>
        <dbReference type="Pfam" id="PF25120"/>
    </source>
</evidence>
<evidence type="ECO:0000256" key="4">
    <source>
        <dbReference type="ARBA" id="ARBA00022691"/>
    </source>
</evidence>
<evidence type="ECO:0000256" key="6">
    <source>
        <dbReference type="SAM" id="Coils"/>
    </source>
</evidence>
<evidence type="ECO:0000256" key="2">
    <source>
        <dbReference type="ARBA" id="ARBA00022603"/>
    </source>
</evidence>
<evidence type="ECO:0000256" key="3">
    <source>
        <dbReference type="ARBA" id="ARBA00022679"/>
    </source>
</evidence>
<feature type="domain" description="DUF7814" evidence="8">
    <location>
        <begin position="56"/>
        <end position="142"/>
    </location>
</feature>
<dbReference type="InterPro" id="IPR029063">
    <property type="entry name" value="SAM-dependent_MTases_sf"/>
</dbReference>
<dbReference type="InterPro" id="IPR056716">
    <property type="entry name" value="DUF7814"/>
</dbReference>
<reference evidence="9 10" key="1">
    <citation type="submission" date="2016-04" db="EMBL/GenBank/DDBJ databases">
        <title>Chloroflexus islandicus sp. nov., a thermophilic filamentous anoxygenic phototrophic bacterium from geyser Strokkur (Iceland).</title>
        <authorList>
            <person name="Gaisin V.A."/>
            <person name="Kalashnikov A.M."/>
            <person name="Sukhacheva M.V."/>
            <person name="Grouzdev D.S."/>
            <person name="Ivanov T.M."/>
            <person name="Kuznetsov B."/>
            <person name="Gorlenko V.M."/>
        </authorList>
    </citation>
    <scope>NUCLEOTIDE SEQUENCE [LARGE SCALE GENOMIC DNA]</scope>
    <source>
        <strain evidence="10">isl-2</strain>
    </source>
</reference>
<dbReference type="STRING" id="1707952.A6A03_08345"/>
<name>A0A178MIB8_9CHLR</name>
<evidence type="ECO:0000313" key="10">
    <source>
        <dbReference type="Proteomes" id="UP000078287"/>
    </source>
</evidence>
<evidence type="ECO:0000256" key="1">
    <source>
        <dbReference type="ARBA" id="ARBA00011900"/>
    </source>
</evidence>
<keyword evidence="2" id="KW-0489">Methyltransferase</keyword>
<dbReference type="Proteomes" id="UP000078287">
    <property type="component" value="Unassembled WGS sequence"/>
</dbReference>
<dbReference type="GO" id="GO:0009007">
    <property type="term" value="F:site-specific DNA-methyltransferase (adenine-specific) activity"/>
    <property type="evidence" value="ECO:0007669"/>
    <property type="project" value="UniProtKB-EC"/>
</dbReference>
<keyword evidence="6" id="KW-0175">Coiled coil</keyword>
<dbReference type="InterPro" id="IPR011639">
    <property type="entry name" value="MethylTrfase_TaqI-like_dom"/>
</dbReference>
<dbReference type="Pfam" id="PF07669">
    <property type="entry name" value="Eco57I"/>
    <property type="match status" value="1"/>
</dbReference>
<accession>A0A178MIB8</accession>
<dbReference type="PROSITE" id="PS00092">
    <property type="entry name" value="N6_MTASE"/>
    <property type="match status" value="1"/>
</dbReference>
<dbReference type="Gene3D" id="3.40.50.150">
    <property type="entry name" value="Vaccinia Virus protein VP39"/>
    <property type="match status" value="1"/>
</dbReference>
<dbReference type="GO" id="GO:0006304">
    <property type="term" value="P:DNA modification"/>
    <property type="evidence" value="ECO:0007669"/>
    <property type="project" value="InterPro"/>
</dbReference>
<protein>
    <recommendedName>
        <fullName evidence="1">site-specific DNA-methyltransferase (adenine-specific)</fullName>
        <ecNumber evidence="1">2.1.1.72</ecNumber>
    </recommendedName>
</protein>
<keyword evidence="3" id="KW-0808">Transferase</keyword>
<keyword evidence="4" id="KW-0949">S-adenosyl-L-methionine</keyword>
<feature type="coiled-coil region" evidence="6">
    <location>
        <begin position="454"/>
        <end position="509"/>
    </location>
</feature>
<evidence type="ECO:0000259" key="7">
    <source>
        <dbReference type="Pfam" id="PF07669"/>
    </source>
</evidence>
<dbReference type="EC" id="2.1.1.72" evidence="1"/>
<organism evidence="9 10">
    <name type="scientific">Chloroflexus islandicus</name>
    <dbReference type="NCBI Taxonomy" id="1707952"/>
    <lineage>
        <taxon>Bacteria</taxon>
        <taxon>Bacillati</taxon>
        <taxon>Chloroflexota</taxon>
        <taxon>Chloroflexia</taxon>
        <taxon>Chloroflexales</taxon>
        <taxon>Chloroflexineae</taxon>
        <taxon>Chloroflexaceae</taxon>
        <taxon>Chloroflexus</taxon>
    </lineage>
</organism>
<dbReference type="GO" id="GO:0032259">
    <property type="term" value="P:methylation"/>
    <property type="evidence" value="ECO:0007669"/>
    <property type="project" value="UniProtKB-KW"/>
</dbReference>
<dbReference type="InterPro" id="IPR050953">
    <property type="entry name" value="N4_N6_ade-DNA_methylase"/>
</dbReference>
<sequence length="875" mass="98815">MRIAITPSAQITHHLQVEQITKRFYAECKQHHDALQALVRGIPAESDRRWYASVMLNRLLFIAFLQAKGCLNQNRDYLRERLAWSKEHLGPDRYYRDVLRPLLFEGFARPPAQRTPEVHQRLGTIPYLNGSLFAPHPLEEQYGAALDIPDSAFERLFVFFSSWRWHLSERPGTSDRAIDPDVLGYIFEQYINQKQMGAYYTCADITGYICRATIIPALFDKAGLSLAPLRLAQTITTYLYPALKQAEPLPTETAREQAQRRAQVAAIEAAAAAGQIATINDAVTANLDLEALLLDLIRLLDAPKVYALYTALAGDPAQGRLPLSVLDPTAGSGAFLLAALRVLKPIYAAVLDRMDELVEVKQTAGLPLRTVVAEADGHANRDYFITKSIVVRNLYGVDLMAEAIEICKWRLLLRMVADLDDANQIEPLPDIDCNLRAGNALVGYAQPEEIGSAAPELLNELQAVQREVAAYRDAQLRFNLDPADGSATRRRLRERLDQLNAQLDHSLEQTGLLWRLPAGGYNTQPLHWFTTFYDILAGGGFEAIVGNPPYVAYSKVRHEYRVAGYTTEDGGNLYALVIERALRLLAKRGRCGMIVPIAAISTDGMRSLQRLYRAYTQWHSNYAVRPGKLFAGVDMNLTITLLTSPETEPTVYTTSYYRWLSGAHSDRPFLFEKLAYCRWDGIAGHANPLPKIGSQIEVDILTKMHAHQRKLKDFVVEDGVTVYYHSGGRYWRKALLEKLSSHYKPIVIPAHLRPVVVALLNSQLFYWYWIINSNCMDVVAREVWELPVFDLHQIDISIYRELEHALLAAYAAHRTTRLRRGTIIQTSEINVDVAQAKPILDRIDRALATHYGFTDAELDFIIHYDIKYRMGGDNQ</sequence>
<dbReference type="PANTHER" id="PTHR33841">
    <property type="entry name" value="DNA METHYLTRANSFERASE YEEA-RELATED"/>
    <property type="match status" value="1"/>
</dbReference>
<keyword evidence="10" id="KW-1185">Reference proteome</keyword>